<evidence type="ECO:0000313" key="1">
    <source>
        <dbReference type="EnsemblPlants" id="LPERR11G01970.1"/>
    </source>
</evidence>
<proteinExistence type="predicted"/>
<dbReference type="STRING" id="77586.A0A0D9XNV2"/>
<evidence type="ECO:0000313" key="2">
    <source>
        <dbReference type="Proteomes" id="UP000032180"/>
    </source>
</evidence>
<reference evidence="1 2" key="1">
    <citation type="submission" date="2012-08" db="EMBL/GenBank/DDBJ databases">
        <title>Oryza genome evolution.</title>
        <authorList>
            <person name="Wing R.A."/>
        </authorList>
    </citation>
    <scope>NUCLEOTIDE SEQUENCE</scope>
</reference>
<organism evidence="1 2">
    <name type="scientific">Leersia perrieri</name>
    <dbReference type="NCBI Taxonomy" id="77586"/>
    <lineage>
        <taxon>Eukaryota</taxon>
        <taxon>Viridiplantae</taxon>
        <taxon>Streptophyta</taxon>
        <taxon>Embryophyta</taxon>
        <taxon>Tracheophyta</taxon>
        <taxon>Spermatophyta</taxon>
        <taxon>Magnoliopsida</taxon>
        <taxon>Liliopsida</taxon>
        <taxon>Poales</taxon>
        <taxon>Poaceae</taxon>
        <taxon>BOP clade</taxon>
        <taxon>Oryzoideae</taxon>
        <taxon>Oryzeae</taxon>
        <taxon>Oryzinae</taxon>
        <taxon>Leersia</taxon>
    </lineage>
</organism>
<accession>A0A0D9XNV2</accession>
<dbReference type="InterPro" id="IPR023213">
    <property type="entry name" value="CAT-like_dom_sf"/>
</dbReference>
<dbReference type="GO" id="GO:0050734">
    <property type="term" value="F:hydroxycinnamoyltransferase activity"/>
    <property type="evidence" value="ECO:0007669"/>
    <property type="project" value="UniProtKB-ARBA"/>
</dbReference>
<reference evidence="2" key="2">
    <citation type="submission" date="2013-12" db="EMBL/GenBank/DDBJ databases">
        <authorList>
            <person name="Yu Y."/>
            <person name="Lee S."/>
            <person name="de Baynast K."/>
            <person name="Wissotski M."/>
            <person name="Liu L."/>
            <person name="Talag J."/>
            <person name="Goicoechea J."/>
            <person name="Angelova A."/>
            <person name="Jetty R."/>
            <person name="Kudrna D."/>
            <person name="Golser W."/>
            <person name="Rivera L."/>
            <person name="Zhang J."/>
            <person name="Wing R."/>
        </authorList>
    </citation>
    <scope>NUCLEOTIDE SEQUENCE</scope>
</reference>
<dbReference type="AlphaFoldDB" id="A0A0D9XNV2"/>
<dbReference type="EnsemblPlants" id="LPERR11G01970.1">
    <property type="protein sequence ID" value="LPERR11G01970.1"/>
    <property type="gene ID" value="LPERR11G01970"/>
</dbReference>
<dbReference type="Proteomes" id="UP000032180">
    <property type="component" value="Chromosome 11"/>
</dbReference>
<dbReference type="Gramene" id="LPERR11G01970.1">
    <property type="protein sequence ID" value="LPERR11G01970.1"/>
    <property type="gene ID" value="LPERR11G01970"/>
</dbReference>
<name>A0A0D9XNV2_9ORYZ</name>
<dbReference type="HOGENOM" id="CLU_2100392_0_0_1"/>
<protein>
    <submittedName>
        <fullName evidence="1">Uncharacterized protein</fullName>
    </submittedName>
</protein>
<reference evidence="1" key="3">
    <citation type="submission" date="2015-04" db="UniProtKB">
        <authorList>
            <consortium name="EnsemblPlants"/>
        </authorList>
    </citation>
    <scope>IDENTIFICATION</scope>
</reference>
<keyword evidence="2" id="KW-1185">Reference proteome</keyword>
<dbReference type="Gene3D" id="3.30.559.10">
    <property type="entry name" value="Chloramphenicol acetyltransferase-like domain"/>
    <property type="match status" value="1"/>
</dbReference>
<sequence length="116" mass="12738">MACPTQVCNGTSAPWSVSTSTSRSLLPHILRDAAEYDELDMLSPNIDSDIWLYLARVAQAGFGMWRAACRGFAGKILQDGAMVVMPSMKKDGGVDVFVALWEKHTKEFSSIAYTMD</sequence>